<name>A0A0F9CN47_9ZZZZ</name>
<accession>A0A0F9CN47</accession>
<sequence length="127" mass="13944">VDSDAVVLGAERGALTALEEINLLRTKLLLPRVDADHELVRQRMRADVAAAAEDASTRKRPASRDDDDDDDEDEDEDGGGGGAAAKDKRKTSKRRARSTSDSDRRFIDVCAHRRAILAHEIAAERHT</sequence>
<evidence type="ECO:0000256" key="1">
    <source>
        <dbReference type="SAM" id="MobiDB-lite"/>
    </source>
</evidence>
<protein>
    <submittedName>
        <fullName evidence="2">Uncharacterized protein</fullName>
    </submittedName>
</protein>
<evidence type="ECO:0000313" key="2">
    <source>
        <dbReference type="EMBL" id="KKL50604.1"/>
    </source>
</evidence>
<dbReference type="AlphaFoldDB" id="A0A0F9CN47"/>
<organism evidence="2">
    <name type="scientific">marine sediment metagenome</name>
    <dbReference type="NCBI Taxonomy" id="412755"/>
    <lineage>
        <taxon>unclassified sequences</taxon>
        <taxon>metagenomes</taxon>
        <taxon>ecological metagenomes</taxon>
    </lineage>
</organism>
<comment type="caution">
    <text evidence="2">The sequence shown here is derived from an EMBL/GenBank/DDBJ whole genome shotgun (WGS) entry which is preliminary data.</text>
</comment>
<feature type="non-terminal residue" evidence="2">
    <location>
        <position position="1"/>
    </location>
</feature>
<dbReference type="EMBL" id="LAZR01032539">
    <property type="protein sequence ID" value="KKL50604.1"/>
    <property type="molecule type" value="Genomic_DNA"/>
</dbReference>
<feature type="compositionally biased region" description="Basic residues" evidence="1">
    <location>
        <begin position="87"/>
        <end position="97"/>
    </location>
</feature>
<feature type="compositionally biased region" description="Acidic residues" evidence="1">
    <location>
        <begin position="65"/>
        <end position="78"/>
    </location>
</feature>
<reference evidence="2" key="1">
    <citation type="journal article" date="2015" name="Nature">
        <title>Complex archaea that bridge the gap between prokaryotes and eukaryotes.</title>
        <authorList>
            <person name="Spang A."/>
            <person name="Saw J.H."/>
            <person name="Jorgensen S.L."/>
            <person name="Zaremba-Niedzwiedzka K."/>
            <person name="Martijn J."/>
            <person name="Lind A.E."/>
            <person name="van Eijk R."/>
            <person name="Schleper C."/>
            <person name="Guy L."/>
            <person name="Ettema T.J."/>
        </authorList>
    </citation>
    <scope>NUCLEOTIDE SEQUENCE</scope>
</reference>
<gene>
    <name evidence="2" type="ORF">LCGC14_2303810</name>
</gene>
<proteinExistence type="predicted"/>
<feature type="region of interest" description="Disordered" evidence="1">
    <location>
        <begin position="46"/>
        <end position="103"/>
    </location>
</feature>